<dbReference type="Pfam" id="PF00109">
    <property type="entry name" value="ketoacyl-synt"/>
    <property type="match status" value="1"/>
</dbReference>
<organism evidence="5 6">
    <name type="scientific">Streptomyces lycii</name>
    <dbReference type="NCBI Taxonomy" id="2654337"/>
    <lineage>
        <taxon>Bacteria</taxon>
        <taxon>Bacillati</taxon>
        <taxon>Actinomycetota</taxon>
        <taxon>Actinomycetes</taxon>
        <taxon>Kitasatosporales</taxon>
        <taxon>Streptomycetaceae</taxon>
        <taxon>Streptomyces</taxon>
    </lineage>
</organism>
<keyword evidence="2 3" id="KW-0808">Transferase</keyword>
<keyword evidence="6" id="KW-1185">Reference proteome</keyword>
<evidence type="ECO:0000256" key="1">
    <source>
        <dbReference type="ARBA" id="ARBA00008467"/>
    </source>
</evidence>
<accession>A0ABQ7FCN7</accession>
<dbReference type="SUPFAM" id="SSF53901">
    <property type="entry name" value="Thiolase-like"/>
    <property type="match status" value="2"/>
</dbReference>
<dbReference type="CDD" id="cd00834">
    <property type="entry name" value="KAS_I_II"/>
    <property type="match status" value="1"/>
</dbReference>
<evidence type="ECO:0000313" key="5">
    <source>
        <dbReference type="EMBL" id="KAF4406766.1"/>
    </source>
</evidence>
<reference evidence="5 6" key="1">
    <citation type="submission" date="2019-10" db="EMBL/GenBank/DDBJ databases">
        <title>Streptomyces tenebrisbrunneis sp.nov., an endogenous actinomycete isolated from of Lycium ruthenicum.</title>
        <authorList>
            <person name="Ma L."/>
        </authorList>
    </citation>
    <scope>NUCLEOTIDE SEQUENCE [LARGE SCALE GENOMIC DNA]</scope>
    <source>
        <strain evidence="5 6">TRM 66187</strain>
    </source>
</reference>
<dbReference type="InterPro" id="IPR000794">
    <property type="entry name" value="Beta-ketoacyl_synthase"/>
</dbReference>
<dbReference type="PANTHER" id="PTHR11712">
    <property type="entry name" value="POLYKETIDE SYNTHASE-RELATED"/>
    <property type="match status" value="1"/>
</dbReference>
<protein>
    <submittedName>
        <fullName evidence="5">Beta-ketoacyl-[acyl-carrier-protein] synthase family protein</fullName>
    </submittedName>
</protein>
<dbReference type="InterPro" id="IPR014031">
    <property type="entry name" value="Ketoacyl_synth_C"/>
</dbReference>
<feature type="domain" description="Ketosynthase family 3 (KS3)" evidence="4">
    <location>
        <begin position="8"/>
        <end position="405"/>
    </location>
</feature>
<evidence type="ECO:0000313" key="6">
    <source>
        <dbReference type="Proteomes" id="UP000621266"/>
    </source>
</evidence>
<dbReference type="EMBL" id="WHPN01000351">
    <property type="protein sequence ID" value="KAF4406766.1"/>
    <property type="molecule type" value="Genomic_DNA"/>
</dbReference>
<name>A0ABQ7FCN7_9ACTN</name>
<dbReference type="Proteomes" id="UP000621266">
    <property type="component" value="Unassembled WGS sequence"/>
</dbReference>
<dbReference type="SMART" id="SM00825">
    <property type="entry name" value="PKS_KS"/>
    <property type="match status" value="1"/>
</dbReference>
<evidence type="ECO:0000256" key="3">
    <source>
        <dbReference type="RuleBase" id="RU003694"/>
    </source>
</evidence>
<dbReference type="InterPro" id="IPR016039">
    <property type="entry name" value="Thiolase-like"/>
</dbReference>
<dbReference type="Gene3D" id="3.40.47.10">
    <property type="match status" value="1"/>
</dbReference>
<comment type="similarity">
    <text evidence="1 3">Belongs to the thiolase-like superfamily. Beta-ketoacyl-ACP synthases family.</text>
</comment>
<dbReference type="Pfam" id="PF02801">
    <property type="entry name" value="Ketoacyl-synt_C"/>
    <property type="match status" value="1"/>
</dbReference>
<gene>
    <name evidence="5" type="ORF">GCU69_23245</name>
</gene>
<evidence type="ECO:0000259" key="4">
    <source>
        <dbReference type="PROSITE" id="PS52004"/>
    </source>
</evidence>
<dbReference type="PROSITE" id="PS52004">
    <property type="entry name" value="KS3_2"/>
    <property type="match status" value="1"/>
</dbReference>
<dbReference type="InterPro" id="IPR020841">
    <property type="entry name" value="PKS_Beta-ketoAc_synthase_dom"/>
</dbReference>
<comment type="caution">
    <text evidence="5">The sequence shown here is derived from an EMBL/GenBank/DDBJ whole genome shotgun (WGS) entry which is preliminary data.</text>
</comment>
<dbReference type="RefSeq" id="WP_098753832.1">
    <property type="nucleotide sequence ID" value="NZ_WHPN01000351.1"/>
</dbReference>
<dbReference type="InterPro" id="IPR014030">
    <property type="entry name" value="Ketoacyl_synth_N"/>
</dbReference>
<proteinExistence type="inferred from homology"/>
<evidence type="ECO:0000256" key="2">
    <source>
        <dbReference type="ARBA" id="ARBA00022679"/>
    </source>
</evidence>
<sequence>MNSEHRTPRRVVITGLGVVTSIGTGAAEFLSGLRTGRSGVKPITSFDTAGYAHANGCEIDDFDPAEWIENIDPDELGRASQFSVAAARMAVTDAGMEHEELRRRRVLVSVGTTDGESHDLDTLMGRQLEAGPESLDPGVARRSAAGLLSSSVVRELELTDVEAVTIPTACAAGNYAIGSGYDAIRAGEVEAALSGGADAVCRKTFTGFYRLGTIAPEVSQPFDTDRKGILTGEGAGILFMESLDSALARGARIYAEVLGYGLNCDAHHAVAPDRDSLAACIEVAHRNAGVKPGDIDFISAHGTGTKANDVTEAGAIRQVFPDPPPTVSVKSMLGHTMGAASALASAACALSITEGFIPPTINHRQTDPECGLDPVPNEARTADVRIVQNNALAFAGNNAVLILGRYEGPEPVGSAGRPAAGQGAA</sequence>
<dbReference type="PANTHER" id="PTHR11712:SF336">
    <property type="entry name" value="3-OXOACYL-[ACYL-CARRIER-PROTEIN] SYNTHASE, MITOCHONDRIAL"/>
    <property type="match status" value="1"/>
</dbReference>